<evidence type="ECO:0000313" key="2">
    <source>
        <dbReference type="EMBL" id="KAJ5151680.1"/>
    </source>
</evidence>
<evidence type="ECO:0000256" key="1">
    <source>
        <dbReference type="SAM" id="SignalP"/>
    </source>
</evidence>
<dbReference type="EMBL" id="JAPQKO010000008">
    <property type="protein sequence ID" value="KAJ5151680.1"/>
    <property type="molecule type" value="Genomic_DNA"/>
</dbReference>
<feature type="signal peptide" evidence="1">
    <location>
        <begin position="1"/>
        <end position="17"/>
    </location>
</feature>
<keyword evidence="1" id="KW-0732">Signal</keyword>
<organism evidence="2 3">
    <name type="scientific">Penicillium capsulatum</name>
    <dbReference type="NCBI Taxonomy" id="69766"/>
    <lineage>
        <taxon>Eukaryota</taxon>
        <taxon>Fungi</taxon>
        <taxon>Dikarya</taxon>
        <taxon>Ascomycota</taxon>
        <taxon>Pezizomycotina</taxon>
        <taxon>Eurotiomycetes</taxon>
        <taxon>Eurotiomycetidae</taxon>
        <taxon>Eurotiales</taxon>
        <taxon>Aspergillaceae</taxon>
        <taxon>Penicillium</taxon>
    </lineage>
</organism>
<evidence type="ECO:0000313" key="3">
    <source>
        <dbReference type="Proteomes" id="UP001146351"/>
    </source>
</evidence>
<comment type="caution">
    <text evidence="2">The sequence shown here is derived from an EMBL/GenBank/DDBJ whole genome shotgun (WGS) entry which is preliminary data.</text>
</comment>
<keyword evidence="3" id="KW-1185">Reference proteome</keyword>
<name>A0A9W9HMW4_9EURO</name>
<dbReference type="Proteomes" id="UP001146351">
    <property type="component" value="Unassembled WGS sequence"/>
</dbReference>
<dbReference type="OrthoDB" id="4241002at2759"/>
<dbReference type="AlphaFoldDB" id="A0A9W9HMW4"/>
<gene>
    <name evidence="2" type="ORF">N7492_009975</name>
</gene>
<sequence length="127" mass="13854">MLSLLQTTLLLVATTAAFPLQSRDIQWSFNLFPTAQCNGTGHLESGPGSTGCRANLPSIAAAYHVTSIADDCRIEFFDNTMCDTPSVQEPTDLVSSSANVQACRIPSTQHRYGSYRVTCDRNDHNEI</sequence>
<reference evidence="2" key="1">
    <citation type="submission" date="2022-11" db="EMBL/GenBank/DDBJ databases">
        <authorList>
            <person name="Petersen C."/>
        </authorList>
    </citation>
    <scope>NUCLEOTIDE SEQUENCE</scope>
    <source>
        <strain evidence="2">IBT 21917</strain>
    </source>
</reference>
<reference evidence="2" key="2">
    <citation type="journal article" date="2023" name="IMA Fungus">
        <title>Comparative genomic study of the Penicillium genus elucidates a diverse pangenome and 15 lateral gene transfer events.</title>
        <authorList>
            <person name="Petersen C."/>
            <person name="Sorensen T."/>
            <person name="Nielsen M.R."/>
            <person name="Sondergaard T.E."/>
            <person name="Sorensen J.L."/>
            <person name="Fitzpatrick D.A."/>
            <person name="Frisvad J.C."/>
            <person name="Nielsen K.L."/>
        </authorList>
    </citation>
    <scope>NUCLEOTIDE SEQUENCE</scope>
    <source>
        <strain evidence="2">IBT 21917</strain>
    </source>
</reference>
<accession>A0A9W9HMW4</accession>
<protein>
    <submittedName>
        <fullName evidence="2">Uncharacterized protein</fullName>
    </submittedName>
</protein>
<proteinExistence type="predicted"/>
<feature type="chain" id="PRO_5040987963" evidence="1">
    <location>
        <begin position="18"/>
        <end position="127"/>
    </location>
</feature>